<evidence type="ECO:0000313" key="2">
    <source>
        <dbReference type="Proteomes" id="UP000735302"/>
    </source>
</evidence>
<organism evidence="1 2">
    <name type="scientific">Plakobranchus ocellatus</name>
    <dbReference type="NCBI Taxonomy" id="259542"/>
    <lineage>
        <taxon>Eukaryota</taxon>
        <taxon>Metazoa</taxon>
        <taxon>Spiralia</taxon>
        <taxon>Lophotrochozoa</taxon>
        <taxon>Mollusca</taxon>
        <taxon>Gastropoda</taxon>
        <taxon>Heterobranchia</taxon>
        <taxon>Euthyneura</taxon>
        <taxon>Panpulmonata</taxon>
        <taxon>Sacoglossa</taxon>
        <taxon>Placobranchoidea</taxon>
        <taxon>Plakobranchidae</taxon>
        <taxon>Plakobranchus</taxon>
    </lineage>
</organism>
<protein>
    <submittedName>
        <fullName evidence="1">Uncharacterized protein</fullName>
    </submittedName>
</protein>
<name>A0AAV4BL46_9GAST</name>
<gene>
    <name evidence="1" type="ORF">PoB_004679300</name>
</gene>
<reference evidence="1 2" key="1">
    <citation type="journal article" date="2021" name="Elife">
        <title>Chloroplast acquisition without the gene transfer in kleptoplastic sea slugs, Plakobranchus ocellatus.</title>
        <authorList>
            <person name="Maeda T."/>
            <person name="Takahashi S."/>
            <person name="Yoshida T."/>
            <person name="Shimamura S."/>
            <person name="Takaki Y."/>
            <person name="Nagai Y."/>
            <person name="Toyoda A."/>
            <person name="Suzuki Y."/>
            <person name="Arimoto A."/>
            <person name="Ishii H."/>
            <person name="Satoh N."/>
            <person name="Nishiyama T."/>
            <person name="Hasebe M."/>
            <person name="Maruyama T."/>
            <person name="Minagawa J."/>
            <person name="Obokata J."/>
            <person name="Shigenobu S."/>
        </authorList>
    </citation>
    <scope>NUCLEOTIDE SEQUENCE [LARGE SCALE GENOMIC DNA]</scope>
</reference>
<dbReference type="AlphaFoldDB" id="A0AAV4BL46"/>
<keyword evidence="2" id="KW-1185">Reference proteome</keyword>
<dbReference type="Proteomes" id="UP000735302">
    <property type="component" value="Unassembled WGS sequence"/>
</dbReference>
<evidence type="ECO:0000313" key="1">
    <source>
        <dbReference type="EMBL" id="GFO20288.1"/>
    </source>
</evidence>
<comment type="caution">
    <text evidence="1">The sequence shown here is derived from an EMBL/GenBank/DDBJ whole genome shotgun (WGS) entry which is preliminary data.</text>
</comment>
<proteinExistence type="predicted"/>
<accession>A0AAV4BL46</accession>
<dbReference type="EMBL" id="BLXT01005154">
    <property type="protein sequence ID" value="GFO20288.1"/>
    <property type="molecule type" value="Genomic_DNA"/>
</dbReference>
<sequence length="96" mass="10734">MARRARLATQRFERGSLEVQASRPSVWSPHLAGQSPSFIPLHGRQRKNVRLLVAAQQLFRDGGYYRNHFATADECCPSGGLGYAEMTGNCELLKRS</sequence>